<organism evidence="2 3">
    <name type="scientific">Plasmodium gallinaceum</name>
    <dbReference type="NCBI Taxonomy" id="5849"/>
    <lineage>
        <taxon>Eukaryota</taxon>
        <taxon>Sar</taxon>
        <taxon>Alveolata</taxon>
        <taxon>Apicomplexa</taxon>
        <taxon>Aconoidasida</taxon>
        <taxon>Haemosporida</taxon>
        <taxon>Plasmodiidae</taxon>
        <taxon>Plasmodium</taxon>
        <taxon>Plasmodium (Haemamoeba)</taxon>
    </lineage>
</organism>
<dbReference type="Pfam" id="PF01048">
    <property type="entry name" value="PNP_UDP_1"/>
    <property type="match status" value="1"/>
</dbReference>
<dbReference type="VEuPathDB" id="PlasmoDB:PGAL8A_00031500"/>
<dbReference type="GO" id="GO:0006218">
    <property type="term" value="P:uridine catabolic process"/>
    <property type="evidence" value="ECO:0007669"/>
    <property type="project" value="TreeGrafter"/>
</dbReference>
<dbReference type="GO" id="GO:0005829">
    <property type="term" value="C:cytosol"/>
    <property type="evidence" value="ECO:0007669"/>
    <property type="project" value="TreeGrafter"/>
</dbReference>
<dbReference type="OrthoDB" id="416752at2759"/>
<dbReference type="SUPFAM" id="SSF53167">
    <property type="entry name" value="Purine and uridine phosphorylases"/>
    <property type="match status" value="1"/>
</dbReference>
<gene>
    <name evidence="2" type="ORF">PGAL8A_00031500</name>
</gene>
<evidence type="ECO:0000313" key="2">
    <source>
        <dbReference type="EMBL" id="CRG97880.1"/>
    </source>
</evidence>
<dbReference type="GeneID" id="39728838"/>
<dbReference type="PANTHER" id="PTHR43691">
    <property type="entry name" value="URIDINE PHOSPHORYLASE"/>
    <property type="match status" value="1"/>
</dbReference>
<dbReference type="Gene3D" id="3.40.50.1580">
    <property type="entry name" value="Nucleoside phosphorylase domain"/>
    <property type="match status" value="1"/>
</dbReference>
<reference evidence="2" key="1">
    <citation type="submission" date="2015-04" db="EMBL/GenBank/DDBJ databases">
        <authorList>
            <consortium name="Pathogen Informatics"/>
        </authorList>
    </citation>
    <scope>NUCLEOTIDE SEQUENCE [LARGE SCALE GENOMIC DNA]</scope>
    <source>
        <strain evidence="2">8A</strain>
    </source>
</reference>
<keyword evidence="2" id="KW-0808">Transferase</keyword>
<feature type="domain" description="Nucleoside phosphorylase" evidence="1">
    <location>
        <begin position="18"/>
        <end position="224"/>
    </location>
</feature>
<dbReference type="Proteomes" id="UP000220797">
    <property type="component" value="Unassembled WGS sequence"/>
</dbReference>
<sequence length="245" mass="27287">MEEVERHIKLSKKNYCSVALIVGDPERVDKVKLLCDSYVDLAYHREYKSAECHYKGQKFLCVSHGVGSAGCAICVEELINIGVKVLIRAGSCGTLQPHEMKRGDICVCHAAIREDRLSHLIINADFPAVADFEVYDTLLKCANELNEHIFTGMCLTSDLYYKHSLIPNQLELYSKAHVAINDMELATVMVIGSLKKVKVGGIFIVDGSPLKWDEGNFDPVLNPEKLKNMIIISLNACARLAAKYK</sequence>
<keyword evidence="2" id="KW-0328">Glycosyltransferase</keyword>
<dbReference type="OMA" id="AQNREYK"/>
<dbReference type="RefSeq" id="XP_028530679.1">
    <property type="nucleotide sequence ID" value="XM_028674314.1"/>
</dbReference>
<dbReference type="AlphaFoldDB" id="A0A1J1H3F9"/>
<protein>
    <submittedName>
        <fullName evidence="2">Purine nucleoside phosphorylase, putative</fullName>
        <ecNumber evidence="2">2.4.2.1</ecNumber>
    </submittedName>
</protein>
<evidence type="ECO:0000259" key="1">
    <source>
        <dbReference type="Pfam" id="PF01048"/>
    </source>
</evidence>
<dbReference type="InterPro" id="IPR000845">
    <property type="entry name" value="Nucleoside_phosphorylase_d"/>
</dbReference>
<comment type="caution">
    <text evidence="2">The sequence shown here is derived from an EMBL/GenBank/DDBJ whole genome shotgun (WGS) entry which is preliminary data.</text>
</comment>
<dbReference type="InterPro" id="IPR035994">
    <property type="entry name" value="Nucleoside_phosphorylase_sf"/>
</dbReference>
<dbReference type="EC" id="2.4.2.1" evidence="2"/>
<dbReference type="GO" id="GO:0004850">
    <property type="term" value="F:uridine phosphorylase activity"/>
    <property type="evidence" value="ECO:0007669"/>
    <property type="project" value="TreeGrafter"/>
</dbReference>
<proteinExistence type="predicted"/>
<dbReference type="CDD" id="cd17767">
    <property type="entry name" value="UP_EcUdp-like"/>
    <property type="match status" value="1"/>
</dbReference>
<dbReference type="GO" id="GO:0004731">
    <property type="term" value="F:purine-nucleoside phosphorylase activity"/>
    <property type="evidence" value="ECO:0007669"/>
    <property type="project" value="UniProtKB-EC"/>
</dbReference>
<name>A0A1J1H3F9_PLAGA</name>
<accession>A0A1J1H3F9</accession>
<keyword evidence="3" id="KW-1185">Reference proteome</keyword>
<evidence type="ECO:0000313" key="3">
    <source>
        <dbReference type="Proteomes" id="UP000220797"/>
    </source>
</evidence>
<dbReference type="PANTHER" id="PTHR43691:SF11">
    <property type="entry name" value="FI09636P-RELATED"/>
    <property type="match status" value="1"/>
</dbReference>
<dbReference type="EMBL" id="CVMV01000117">
    <property type="protein sequence ID" value="CRG97880.1"/>
    <property type="molecule type" value="Genomic_DNA"/>
</dbReference>